<dbReference type="Proteomes" id="UP000199727">
    <property type="component" value="Unassembled WGS sequence"/>
</dbReference>
<dbReference type="PANTHER" id="PTHR39175:SF1">
    <property type="entry name" value="FAMILY PROTEIN, PUTATIVE (AFU_ORTHOLOGUE AFUA_3G15060)-RELATED"/>
    <property type="match status" value="1"/>
</dbReference>
<protein>
    <recommendedName>
        <fullName evidence="3">VOC domain-containing protein</fullName>
    </recommendedName>
</protein>
<reference evidence="1 2" key="1">
    <citation type="submission" date="2017-06" db="EMBL/GenBank/DDBJ databases">
        <title>Global population genomics of the pathogenic fungus Cryptococcus neoformans var. grubii.</title>
        <authorList>
            <person name="Cuomo C."/>
            <person name="Litvintseva A."/>
            <person name="Chen Y."/>
            <person name="Young S."/>
            <person name="Zeng Q."/>
            <person name="Chapman S."/>
            <person name="Gujja S."/>
            <person name="Saif S."/>
            <person name="Birren B."/>
        </authorList>
    </citation>
    <scope>NUCLEOTIDE SEQUENCE [LARGE SCALE GENOMIC DNA]</scope>
    <source>
        <strain evidence="1 2">Tu259-1</strain>
    </source>
</reference>
<dbReference type="EMBL" id="AMKT01000049">
    <property type="protein sequence ID" value="OXG20030.1"/>
    <property type="molecule type" value="Genomic_DNA"/>
</dbReference>
<gene>
    <name evidence="1" type="ORF">C361_04092</name>
</gene>
<dbReference type="InterPro" id="IPR029068">
    <property type="entry name" value="Glyas_Bleomycin-R_OHBP_Dase"/>
</dbReference>
<sequence>MLFRQSFLSHHIIRRAIMTSSYTPIAIQHVNLAIPKGTLEQAQEFYGDVIGFKNDQVPQLQRGTILWFRVGDGPQQIHVSFEKGSTETGPALSDPSPISSRHPCFSLPSQEALTALQERIYEHHIKGVPASAQECDKPGGENSGSKVSLVSLPSSVSLHVSHSTRHSKRLGVGLIPFFFSFHLERASSSQPGSLLETLLATGWNSPYSESVVFLRRRNMLGRL</sequence>
<dbReference type="PANTHER" id="PTHR39175">
    <property type="entry name" value="FAMILY PROTEIN, PUTATIVE (AFU_ORTHOLOGUE AFUA_3G15060)-RELATED"/>
    <property type="match status" value="1"/>
</dbReference>
<evidence type="ECO:0000313" key="1">
    <source>
        <dbReference type="EMBL" id="OXG20030.1"/>
    </source>
</evidence>
<evidence type="ECO:0000313" key="2">
    <source>
        <dbReference type="Proteomes" id="UP000199727"/>
    </source>
</evidence>
<dbReference type="Gene3D" id="3.10.180.10">
    <property type="entry name" value="2,3-Dihydroxybiphenyl 1,2-Dioxygenase, domain 1"/>
    <property type="match status" value="1"/>
</dbReference>
<evidence type="ECO:0008006" key="3">
    <source>
        <dbReference type="Google" id="ProtNLM"/>
    </source>
</evidence>
<dbReference type="SUPFAM" id="SSF54593">
    <property type="entry name" value="Glyoxalase/Bleomycin resistance protein/Dihydroxybiphenyl dioxygenase"/>
    <property type="match status" value="1"/>
</dbReference>
<name>A0A854QAN5_CRYNE</name>
<proteinExistence type="predicted"/>
<comment type="caution">
    <text evidence="1">The sequence shown here is derived from an EMBL/GenBank/DDBJ whole genome shotgun (WGS) entry which is preliminary data.</text>
</comment>
<accession>A0A854QAN5</accession>
<dbReference type="AlphaFoldDB" id="A0A854QAN5"/>
<organism evidence="1 2">
    <name type="scientific">Cryptococcus neoformans Tu259-1</name>
    <dbReference type="NCBI Taxonomy" id="1230072"/>
    <lineage>
        <taxon>Eukaryota</taxon>
        <taxon>Fungi</taxon>
        <taxon>Dikarya</taxon>
        <taxon>Basidiomycota</taxon>
        <taxon>Agaricomycotina</taxon>
        <taxon>Tremellomycetes</taxon>
        <taxon>Tremellales</taxon>
        <taxon>Cryptococcaceae</taxon>
        <taxon>Cryptococcus</taxon>
        <taxon>Cryptococcus neoformans species complex</taxon>
    </lineage>
</organism>
<dbReference type="OrthoDB" id="3340372at2759"/>